<keyword evidence="3" id="KW-1185">Reference proteome</keyword>
<name>A0A1I1GI82_9LACT</name>
<evidence type="ECO:0000256" key="1">
    <source>
        <dbReference type="SAM" id="Phobius"/>
    </source>
</evidence>
<dbReference type="AlphaFoldDB" id="A0A1I1GI82"/>
<keyword evidence="1" id="KW-0472">Membrane</keyword>
<feature type="transmembrane region" description="Helical" evidence="1">
    <location>
        <begin position="29"/>
        <end position="51"/>
    </location>
</feature>
<evidence type="ECO:0000313" key="3">
    <source>
        <dbReference type="Proteomes" id="UP000199612"/>
    </source>
</evidence>
<feature type="transmembrane region" description="Helical" evidence="1">
    <location>
        <begin position="261"/>
        <end position="280"/>
    </location>
</feature>
<proteinExistence type="predicted"/>
<dbReference type="RefSeq" id="WP_091528883.1">
    <property type="nucleotide sequence ID" value="NZ_FOLT01000003.1"/>
</dbReference>
<keyword evidence="1" id="KW-0812">Transmembrane</keyword>
<feature type="transmembrane region" description="Helical" evidence="1">
    <location>
        <begin position="63"/>
        <end position="85"/>
    </location>
</feature>
<gene>
    <name evidence="2" type="ORF">SAMN04488102_10390</name>
</gene>
<feature type="transmembrane region" description="Helical" evidence="1">
    <location>
        <begin position="237"/>
        <end position="254"/>
    </location>
</feature>
<sequence length="444" mass="51306">MIDKKKKLILILVSHFFIYRFYFDFVSTALQQLVIFGMLGLYIIVNFKSIWEFFHNVGRYKTIFMMSNLFYISAILFSFFTPILYKTYDFTYFSVHVRYASFLVSYVVLLDLIKRWMGRSELKDNFLRLFVLSSRNYVLVSVLMLTVPQIKDFWASVILINDRSLDLITNNSAYIARFGWAGYSGFAVTFMITIAVIFSMTFILKDISKLQPIRKSDLFNTVILLMGNAFYGRSGLLTSVAVIGLSALYIVIRYRKIQMALSFAGLLVLLFFVLTFLQAYNETLADWYSWVVTPIQNLVTTGSFNVGSTNHLWSMYFIPEPRTLLLGDGFYTNLQTGTYYMRIDVGYLRPILFGGLPMLIQSYLVPVLMALGVGSMQKENRFLAFLLIFILFVFEVKGEVVIPLIPTVYTLFLSASSSKVDKRTRVKQSSRMLYYRDDVNLNNA</sequence>
<evidence type="ECO:0000313" key="2">
    <source>
        <dbReference type="EMBL" id="SFC11221.1"/>
    </source>
</evidence>
<keyword evidence="1" id="KW-1133">Transmembrane helix</keyword>
<feature type="transmembrane region" description="Helical" evidence="1">
    <location>
        <begin position="7"/>
        <end position="23"/>
    </location>
</feature>
<feature type="transmembrane region" description="Helical" evidence="1">
    <location>
        <begin position="97"/>
        <end position="116"/>
    </location>
</feature>
<organism evidence="2 3">
    <name type="scientific">Alkalibacterium subtropicum</name>
    <dbReference type="NCBI Taxonomy" id="753702"/>
    <lineage>
        <taxon>Bacteria</taxon>
        <taxon>Bacillati</taxon>
        <taxon>Bacillota</taxon>
        <taxon>Bacilli</taxon>
        <taxon>Lactobacillales</taxon>
        <taxon>Carnobacteriaceae</taxon>
        <taxon>Alkalibacterium</taxon>
    </lineage>
</organism>
<dbReference type="Proteomes" id="UP000199612">
    <property type="component" value="Unassembled WGS sequence"/>
</dbReference>
<protein>
    <recommendedName>
        <fullName evidence="4">Oligosaccharide repeat unit polymerase</fullName>
    </recommendedName>
</protein>
<reference evidence="3" key="1">
    <citation type="submission" date="2016-10" db="EMBL/GenBank/DDBJ databases">
        <authorList>
            <person name="Varghese N."/>
            <person name="Submissions S."/>
        </authorList>
    </citation>
    <scope>NUCLEOTIDE SEQUENCE [LARGE SCALE GENOMIC DNA]</scope>
    <source>
        <strain evidence="3">DSM 23664</strain>
    </source>
</reference>
<dbReference type="STRING" id="753702.SAMN04488102_10390"/>
<accession>A0A1I1GI82</accession>
<feature type="transmembrane region" description="Helical" evidence="1">
    <location>
        <begin position="383"/>
        <end position="405"/>
    </location>
</feature>
<dbReference type="OrthoDB" id="2164445at2"/>
<feature type="transmembrane region" description="Helical" evidence="1">
    <location>
        <begin position="180"/>
        <end position="204"/>
    </location>
</feature>
<evidence type="ECO:0008006" key="4">
    <source>
        <dbReference type="Google" id="ProtNLM"/>
    </source>
</evidence>
<dbReference type="EMBL" id="FOLT01000003">
    <property type="protein sequence ID" value="SFC11221.1"/>
    <property type="molecule type" value="Genomic_DNA"/>
</dbReference>
<feature type="transmembrane region" description="Helical" evidence="1">
    <location>
        <begin position="351"/>
        <end position="371"/>
    </location>
</feature>